<dbReference type="Proteomes" id="UP000001312">
    <property type="component" value="Unassembled WGS sequence"/>
</dbReference>
<proteinExistence type="predicted"/>
<accession>A7E9T3</accession>
<evidence type="ECO:0000313" key="2">
    <source>
        <dbReference type="Proteomes" id="UP000001312"/>
    </source>
</evidence>
<dbReference type="EMBL" id="CH476622">
    <property type="protein sequence ID" value="EDN97135.1"/>
    <property type="molecule type" value="Genomic_DNA"/>
</dbReference>
<organism evidence="1 2">
    <name type="scientific">Sclerotinia sclerotiorum (strain ATCC 18683 / 1980 / Ss-1)</name>
    <name type="common">White mold</name>
    <name type="synonym">Whetzelinia sclerotiorum</name>
    <dbReference type="NCBI Taxonomy" id="665079"/>
    <lineage>
        <taxon>Eukaryota</taxon>
        <taxon>Fungi</taxon>
        <taxon>Dikarya</taxon>
        <taxon>Ascomycota</taxon>
        <taxon>Pezizomycotina</taxon>
        <taxon>Leotiomycetes</taxon>
        <taxon>Helotiales</taxon>
        <taxon>Sclerotiniaceae</taxon>
        <taxon>Sclerotinia</taxon>
    </lineage>
</organism>
<keyword evidence="2" id="KW-1185">Reference proteome</keyword>
<protein>
    <submittedName>
        <fullName evidence="1">Uncharacterized protein</fullName>
    </submittedName>
</protein>
<reference evidence="2" key="1">
    <citation type="journal article" date="2011" name="PLoS Genet.">
        <title>Genomic analysis of the necrotrophic fungal pathogens Sclerotinia sclerotiorum and Botrytis cinerea.</title>
        <authorList>
            <person name="Amselem J."/>
            <person name="Cuomo C.A."/>
            <person name="van Kan J.A."/>
            <person name="Viaud M."/>
            <person name="Benito E.P."/>
            <person name="Couloux A."/>
            <person name="Coutinho P.M."/>
            <person name="de Vries R.P."/>
            <person name="Dyer P.S."/>
            <person name="Fillinger S."/>
            <person name="Fournier E."/>
            <person name="Gout L."/>
            <person name="Hahn M."/>
            <person name="Kohn L."/>
            <person name="Lapalu N."/>
            <person name="Plummer K.M."/>
            <person name="Pradier J.M."/>
            <person name="Quevillon E."/>
            <person name="Sharon A."/>
            <person name="Simon A."/>
            <person name="ten Have A."/>
            <person name="Tudzynski B."/>
            <person name="Tudzynski P."/>
            <person name="Wincker P."/>
            <person name="Andrew M."/>
            <person name="Anthouard V."/>
            <person name="Beever R.E."/>
            <person name="Beffa R."/>
            <person name="Benoit I."/>
            <person name="Bouzid O."/>
            <person name="Brault B."/>
            <person name="Chen Z."/>
            <person name="Choquer M."/>
            <person name="Collemare J."/>
            <person name="Cotton P."/>
            <person name="Danchin E.G."/>
            <person name="Da Silva C."/>
            <person name="Gautier A."/>
            <person name="Giraud C."/>
            <person name="Giraud T."/>
            <person name="Gonzalez C."/>
            <person name="Grossetete S."/>
            <person name="Guldener U."/>
            <person name="Henrissat B."/>
            <person name="Howlett B.J."/>
            <person name="Kodira C."/>
            <person name="Kretschmer M."/>
            <person name="Lappartient A."/>
            <person name="Leroch M."/>
            <person name="Levis C."/>
            <person name="Mauceli E."/>
            <person name="Neuveglise C."/>
            <person name="Oeser B."/>
            <person name="Pearson M."/>
            <person name="Poulain J."/>
            <person name="Poussereau N."/>
            <person name="Quesneville H."/>
            <person name="Rascle C."/>
            <person name="Schumacher J."/>
            <person name="Segurens B."/>
            <person name="Sexton A."/>
            <person name="Silva E."/>
            <person name="Sirven C."/>
            <person name="Soanes D.M."/>
            <person name="Talbot N.J."/>
            <person name="Templeton M."/>
            <person name="Yandava C."/>
            <person name="Yarden O."/>
            <person name="Zeng Q."/>
            <person name="Rollins J.A."/>
            <person name="Lebrun M.H."/>
            <person name="Dickman M."/>
        </authorList>
    </citation>
    <scope>NUCLEOTIDE SEQUENCE [LARGE SCALE GENOMIC DNA]</scope>
    <source>
        <strain evidence="2">ATCC 18683 / 1980 / Ss-1</strain>
    </source>
</reference>
<name>A7E9T3_SCLS1</name>
<dbReference type="HOGENOM" id="CLU_2528823_0_0_1"/>
<sequence length="84" mass="9429">MPTCVKYAPHHTRRPGAIAVRAAATIRWVEHKRRMAVPDAGQTGPKAEELVFIFAKFNSLRLILGLRLYVESLLAYLLNGKQLS</sequence>
<evidence type="ECO:0000313" key="1">
    <source>
        <dbReference type="EMBL" id="EDN97135.1"/>
    </source>
</evidence>
<dbReference type="RefSeq" id="XP_001597867.1">
    <property type="nucleotide sequence ID" value="XM_001597817.1"/>
</dbReference>
<dbReference type="InParanoid" id="A7E9T3"/>
<dbReference type="GeneID" id="5493509"/>
<gene>
    <name evidence="1" type="ORF">SS1G_02063</name>
</gene>
<dbReference type="KEGG" id="ssl:SS1G_02063"/>
<dbReference type="AlphaFoldDB" id="A7E9T3"/>